<keyword evidence="4 10" id="KW-0808">Transferase</keyword>
<evidence type="ECO:0000256" key="3">
    <source>
        <dbReference type="ARBA" id="ARBA00022676"/>
    </source>
</evidence>
<comment type="pathway">
    <text evidence="10">Cell wall biogenesis; peptidoglycan biosynthesis.</text>
</comment>
<dbReference type="EC" id="2.4.1.227" evidence="10"/>
<keyword evidence="8 10" id="KW-0131">Cell cycle</keyword>
<dbReference type="GO" id="GO:0051301">
    <property type="term" value="P:cell division"/>
    <property type="evidence" value="ECO:0007669"/>
    <property type="project" value="UniProtKB-KW"/>
</dbReference>
<feature type="binding site" evidence="10">
    <location>
        <position position="127"/>
    </location>
    <ligand>
        <name>UDP-N-acetyl-alpha-D-glucosamine</name>
        <dbReference type="ChEBI" id="CHEBI:57705"/>
    </ligand>
</feature>
<evidence type="ECO:0000256" key="2">
    <source>
        <dbReference type="ARBA" id="ARBA00022618"/>
    </source>
</evidence>
<dbReference type="HAMAP" id="MF_00033">
    <property type="entry name" value="MurG"/>
    <property type="match status" value="1"/>
</dbReference>
<keyword evidence="6 10" id="KW-0573">Peptidoglycan synthesis</keyword>
<dbReference type="Gene3D" id="3.40.50.2000">
    <property type="entry name" value="Glycogen Phosphorylase B"/>
    <property type="match status" value="2"/>
</dbReference>
<proteinExistence type="inferred from homology"/>
<feature type="binding site" evidence="10">
    <location>
        <position position="251"/>
    </location>
    <ligand>
        <name>UDP-N-acetyl-alpha-D-glucosamine</name>
        <dbReference type="ChEBI" id="CHEBI:57705"/>
    </ligand>
</feature>
<evidence type="ECO:0000256" key="10">
    <source>
        <dbReference type="HAMAP-Rule" id="MF_00033"/>
    </source>
</evidence>
<keyword evidence="1 10" id="KW-1003">Cell membrane</keyword>
<comment type="subcellular location">
    <subcellularLocation>
        <location evidence="10">Cell membrane</location>
        <topology evidence="10">Peripheral membrane protein</topology>
        <orientation evidence="10">Cytoplasmic side</orientation>
    </subcellularLocation>
</comment>
<evidence type="ECO:0000256" key="9">
    <source>
        <dbReference type="ARBA" id="ARBA00023316"/>
    </source>
</evidence>
<keyword evidence="9 10" id="KW-0961">Cell wall biogenesis/degradation</keyword>
<accession>A0A520RYJ5</accession>
<dbReference type="EMBL" id="SHAH01000060">
    <property type="protein sequence ID" value="RZO75322.1"/>
    <property type="molecule type" value="Genomic_DNA"/>
</dbReference>
<evidence type="ECO:0000256" key="1">
    <source>
        <dbReference type="ARBA" id="ARBA00022475"/>
    </source>
</evidence>
<keyword evidence="5 10" id="KW-0133">Cell shape</keyword>
<feature type="binding site" evidence="10">
    <location>
        <position position="296"/>
    </location>
    <ligand>
        <name>UDP-N-acetyl-alpha-D-glucosamine</name>
        <dbReference type="ChEBI" id="CHEBI:57705"/>
    </ligand>
</feature>
<evidence type="ECO:0000256" key="5">
    <source>
        <dbReference type="ARBA" id="ARBA00022960"/>
    </source>
</evidence>
<dbReference type="UniPathway" id="UPA00219"/>
<dbReference type="GO" id="GO:0005975">
    <property type="term" value="P:carbohydrate metabolic process"/>
    <property type="evidence" value="ECO:0007669"/>
    <property type="project" value="InterPro"/>
</dbReference>
<evidence type="ECO:0000259" key="11">
    <source>
        <dbReference type="Pfam" id="PF03033"/>
    </source>
</evidence>
<feature type="binding site" evidence="10">
    <location>
        <begin position="15"/>
        <end position="17"/>
    </location>
    <ligand>
        <name>UDP-N-acetyl-alpha-D-glucosamine</name>
        <dbReference type="ChEBI" id="CHEBI:57705"/>
    </ligand>
</feature>
<feature type="domain" description="Glycosyl transferase family 28 C-terminal" evidence="12">
    <location>
        <begin position="188"/>
        <end position="350"/>
    </location>
</feature>
<feature type="binding site" evidence="10">
    <location>
        <position position="194"/>
    </location>
    <ligand>
        <name>UDP-N-acetyl-alpha-D-glucosamine</name>
        <dbReference type="ChEBI" id="CHEBI:57705"/>
    </ligand>
</feature>
<dbReference type="GO" id="GO:0008360">
    <property type="term" value="P:regulation of cell shape"/>
    <property type="evidence" value="ECO:0007669"/>
    <property type="project" value="UniProtKB-KW"/>
</dbReference>
<reference evidence="13 14" key="1">
    <citation type="submission" date="2019-02" db="EMBL/GenBank/DDBJ databases">
        <title>Prokaryotic population dynamics and viral predation in marine succession experiment using metagenomics: the confinement effect.</title>
        <authorList>
            <person name="Haro-Moreno J.M."/>
            <person name="Rodriguez-Valera F."/>
            <person name="Lopez-Perez M."/>
        </authorList>
    </citation>
    <scope>NUCLEOTIDE SEQUENCE [LARGE SCALE GENOMIC DNA]</scope>
    <source>
        <strain evidence="13">MED-G158</strain>
    </source>
</reference>
<evidence type="ECO:0000313" key="14">
    <source>
        <dbReference type="Proteomes" id="UP000320404"/>
    </source>
</evidence>
<dbReference type="Pfam" id="PF04101">
    <property type="entry name" value="Glyco_tran_28_C"/>
    <property type="match status" value="1"/>
</dbReference>
<gene>
    <name evidence="10 13" type="primary">murG</name>
    <name evidence="13" type="ORF">EVA69_04440</name>
</gene>
<keyword evidence="7 10" id="KW-0472">Membrane</keyword>
<evidence type="ECO:0000256" key="6">
    <source>
        <dbReference type="ARBA" id="ARBA00022984"/>
    </source>
</evidence>
<comment type="catalytic activity">
    <reaction evidence="10">
        <text>di-trans,octa-cis-undecaprenyl diphospho-N-acetyl-alpha-D-muramoyl-L-alanyl-D-glutamyl-meso-2,6-diaminopimeloyl-D-alanyl-D-alanine + UDP-N-acetyl-alpha-D-glucosamine = di-trans,octa-cis-undecaprenyl diphospho-[N-acetyl-alpha-D-glucosaminyl-(1-&gt;4)]-N-acetyl-alpha-D-muramoyl-L-alanyl-D-glutamyl-meso-2,6-diaminopimeloyl-D-alanyl-D-alanine + UDP + H(+)</text>
        <dbReference type="Rhea" id="RHEA:31227"/>
        <dbReference type="ChEBI" id="CHEBI:15378"/>
        <dbReference type="ChEBI" id="CHEBI:57705"/>
        <dbReference type="ChEBI" id="CHEBI:58223"/>
        <dbReference type="ChEBI" id="CHEBI:61387"/>
        <dbReference type="ChEBI" id="CHEBI:61388"/>
        <dbReference type="EC" id="2.4.1.227"/>
    </reaction>
</comment>
<dbReference type="InterPro" id="IPR006009">
    <property type="entry name" value="GlcNAc_MurG"/>
</dbReference>
<evidence type="ECO:0000256" key="7">
    <source>
        <dbReference type="ARBA" id="ARBA00023136"/>
    </source>
</evidence>
<dbReference type="Pfam" id="PF03033">
    <property type="entry name" value="Glyco_transf_28"/>
    <property type="match status" value="1"/>
</dbReference>
<name>A0A520RYJ5_9GAMM</name>
<evidence type="ECO:0000256" key="4">
    <source>
        <dbReference type="ARBA" id="ARBA00022679"/>
    </source>
</evidence>
<comment type="function">
    <text evidence="10">Cell wall formation. Catalyzes the transfer of a GlcNAc subunit on undecaprenyl-pyrophosphoryl-MurNAc-pentapeptide (lipid intermediate I) to form undecaprenyl-pyrophosphoryl-MurNAc-(pentapeptide)GlcNAc (lipid intermediate II).</text>
</comment>
<evidence type="ECO:0000256" key="8">
    <source>
        <dbReference type="ARBA" id="ARBA00023306"/>
    </source>
</evidence>
<protein>
    <recommendedName>
        <fullName evidence="10">UDP-N-acetylglucosamine--N-acetylmuramyl-(pentapeptide) pyrophosphoryl-undecaprenol N-acetylglucosamine transferase</fullName>
        <ecNumber evidence="10">2.4.1.227</ecNumber>
    </recommendedName>
    <alternativeName>
        <fullName evidence="10">Undecaprenyl-PP-MurNAc-pentapeptide-UDPGlcNAc GlcNAc transferase</fullName>
    </alternativeName>
</protein>
<dbReference type="PANTHER" id="PTHR21015">
    <property type="entry name" value="UDP-N-ACETYLGLUCOSAMINE--N-ACETYLMURAMYL-(PENTAPEPTIDE) PYROPHOSPHORYL-UNDECAPRENOL N-ACETYLGLUCOSAMINE TRANSFERASE 1"/>
    <property type="match status" value="1"/>
</dbReference>
<evidence type="ECO:0000313" key="13">
    <source>
        <dbReference type="EMBL" id="RZO75322.1"/>
    </source>
</evidence>
<dbReference type="Proteomes" id="UP000320404">
    <property type="component" value="Unassembled WGS sequence"/>
</dbReference>
<keyword evidence="3 10" id="KW-0328">Glycosyltransferase</keyword>
<dbReference type="GO" id="GO:0050511">
    <property type="term" value="F:undecaprenyldiphospho-muramoylpentapeptide beta-N-acetylglucosaminyltransferase activity"/>
    <property type="evidence" value="ECO:0007669"/>
    <property type="project" value="UniProtKB-UniRule"/>
</dbReference>
<dbReference type="AlphaFoldDB" id="A0A520RYJ5"/>
<dbReference type="SUPFAM" id="SSF53756">
    <property type="entry name" value="UDP-Glycosyltransferase/glycogen phosphorylase"/>
    <property type="match status" value="1"/>
</dbReference>
<comment type="similarity">
    <text evidence="10">Belongs to the glycosyltransferase 28 family. MurG subfamily.</text>
</comment>
<keyword evidence="2 10" id="KW-0132">Cell division</keyword>
<sequence>MATGDMKVLIMAAGTGGHVFPAISIAQELMSRGVSVEWLGTPTGLENDLLKGTDIPIHQVSIKGLRGSGFMRLLLAPIMLISAFWHSLRIIRRVAPDCVLGMGGFVCGPAGLAAKFRGKPLLIHEQNAVAGLTNRLLFRLSNRAMEAFPATFKQARHVVYTGNPVRQEIIALHAQRREDDLAGRPLRLLVLGGSQGAAALNQLIPKLVAKMDSEVLETLHQTGKRQFDSALEFYSASGVLINASHRVEPFIDDMSAAYSWADLVLCRSGASTVCELAAAGKPAIFIPYPYHKDNQQLLNARWLQDSNGAEVIEQKDLSLAGVLEILEHYTKDPGMLKAMSSSARAVAILDASSRIASTCQEVMHD</sequence>
<organism evidence="13 14">
    <name type="scientific">OM182 bacterium</name>
    <dbReference type="NCBI Taxonomy" id="2510334"/>
    <lineage>
        <taxon>Bacteria</taxon>
        <taxon>Pseudomonadati</taxon>
        <taxon>Pseudomonadota</taxon>
        <taxon>Gammaproteobacteria</taxon>
        <taxon>OMG group</taxon>
        <taxon>OM182 clade</taxon>
    </lineage>
</organism>
<feature type="binding site" evidence="10">
    <location>
        <position position="166"/>
    </location>
    <ligand>
        <name>UDP-N-acetyl-alpha-D-glucosamine</name>
        <dbReference type="ChEBI" id="CHEBI:57705"/>
    </ligand>
</feature>
<dbReference type="GO" id="GO:0009252">
    <property type="term" value="P:peptidoglycan biosynthetic process"/>
    <property type="evidence" value="ECO:0007669"/>
    <property type="project" value="UniProtKB-UniRule"/>
</dbReference>
<dbReference type="GO" id="GO:0071555">
    <property type="term" value="P:cell wall organization"/>
    <property type="evidence" value="ECO:0007669"/>
    <property type="project" value="UniProtKB-KW"/>
</dbReference>
<comment type="caution">
    <text evidence="10">Lacks conserved residue(s) required for the propagation of feature annotation.</text>
</comment>
<dbReference type="PANTHER" id="PTHR21015:SF22">
    <property type="entry name" value="GLYCOSYLTRANSFERASE"/>
    <property type="match status" value="1"/>
</dbReference>
<feature type="domain" description="Glycosyltransferase family 28 N-terminal" evidence="11">
    <location>
        <begin position="8"/>
        <end position="144"/>
    </location>
</feature>
<dbReference type="InterPro" id="IPR007235">
    <property type="entry name" value="Glyco_trans_28_C"/>
</dbReference>
<evidence type="ECO:0000259" key="12">
    <source>
        <dbReference type="Pfam" id="PF04101"/>
    </source>
</evidence>
<dbReference type="GO" id="GO:0005886">
    <property type="term" value="C:plasma membrane"/>
    <property type="evidence" value="ECO:0007669"/>
    <property type="project" value="UniProtKB-SubCell"/>
</dbReference>
<dbReference type="GO" id="GO:0051991">
    <property type="term" value="F:UDP-N-acetyl-D-glucosamine:N-acetylmuramoyl-L-alanyl-D-glutamyl-meso-2,6-diaminopimelyl-D-alanyl-D-alanine-diphosphoundecaprenol 4-beta-N-acetylglucosaminlytransferase activity"/>
    <property type="evidence" value="ECO:0007669"/>
    <property type="project" value="RHEA"/>
</dbReference>
<comment type="caution">
    <text evidence="13">The sequence shown here is derived from an EMBL/GenBank/DDBJ whole genome shotgun (WGS) entry which is preliminary data.</text>
</comment>
<dbReference type="NCBIfam" id="TIGR01133">
    <property type="entry name" value="murG"/>
    <property type="match status" value="1"/>
</dbReference>
<dbReference type="CDD" id="cd03785">
    <property type="entry name" value="GT28_MurG"/>
    <property type="match status" value="1"/>
</dbReference>
<dbReference type="InterPro" id="IPR004276">
    <property type="entry name" value="GlycoTrans_28_N"/>
</dbReference>